<keyword evidence="5" id="KW-0805">Transcription regulation</keyword>
<keyword evidence="13" id="KW-1185">Reference proteome</keyword>
<keyword evidence="4" id="KW-0072">Autophagy</keyword>
<protein>
    <submittedName>
        <fullName evidence="12">Tumor protein p53-inducible nuclear protein 2-like isoform X1</fullName>
    </submittedName>
</protein>
<evidence type="ECO:0000313" key="13">
    <source>
        <dbReference type="Proteomes" id="UP001369086"/>
    </source>
</evidence>
<dbReference type="EMBL" id="JAHFZB010000018">
    <property type="protein sequence ID" value="KAK6479409.1"/>
    <property type="molecule type" value="Genomic_DNA"/>
</dbReference>
<evidence type="ECO:0000256" key="6">
    <source>
        <dbReference type="ARBA" id="ARBA00023159"/>
    </source>
</evidence>
<accession>A0ABR0Z3K5</accession>
<gene>
    <name evidence="12" type="ORF">HHUSO_G20151</name>
</gene>
<keyword evidence="9" id="KW-0968">Cytoplasmic vesicle</keyword>
<comment type="caution">
    <text evidence="12">The sequence shown here is derived from an EMBL/GenBank/DDBJ whole genome shotgun (WGS) entry which is preliminary data.</text>
</comment>
<keyword evidence="7" id="KW-0804">Transcription</keyword>
<keyword evidence="8" id="KW-0539">Nucleus</keyword>
<comment type="subcellular location">
    <subcellularLocation>
        <location evidence="2">Cytoplasm</location>
        <location evidence="2">Cytosol</location>
    </subcellularLocation>
    <subcellularLocation>
        <location evidence="1">Cytoplasmic vesicle</location>
        <location evidence="1">Autophagosome</location>
    </subcellularLocation>
    <subcellularLocation>
        <location evidence="10">Nucleus</location>
        <location evidence="10">Nuclear body</location>
    </subcellularLocation>
</comment>
<feature type="compositionally biased region" description="Basic residues" evidence="11">
    <location>
        <begin position="257"/>
        <end position="266"/>
    </location>
</feature>
<feature type="compositionally biased region" description="Polar residues" evidence="11">
    <location>
        <begin position="283"/>
        <end position="294"/>
    </location>
</feature>
<feature type="region of interest" description="Disordered" evidence="11">
    <location>
        <begin position="124"/>
        <end position="144"/>
    </location>
</feature>
<keyword evidence="3" id="KW-0963">Cytoplasm</keyword>
<evidence type="ECO:0000256" key="11">
    <source>
        <dbReference type="SAM" id="MobiDB-lite"/>
    </source>
</evidence>
<dbReference type="Proteomes" id="UP001369086">
    <property type="component" value="Unassembled WGS sequence"/>
</dbReference>
<evidence type="ECO:0000256" key="3">
    <source>
        <dbReference type="ARBA" id="ARBA00022490"/>
    </source>
</evidence>
<feature type="region of interest" description="Disordered" evidence="11">
    <location>
        <begin position="256"/>
        <end position="294"/>
    </location>
</feature>
<dbReference type="PANTHER" id="PTHR31671:SF2">
    <property type="entry name" value="TUMOR PROTEIN P53-INDUCIBLE NUCLEAR PROTEIN 2"/>
    <property type="match status" value="1"/>
</dbReference>
<name>A0ABR0Z3K5_HUSHU</name>
<evidence type="ECO:0000313" key="12">
    <source>
        <dbReference type="EMBL" id="KAK6479409.1"/>
    </source>
</evidence>
<keyword evidence="6" id="KW-0010">Activator</keyword>
<feature type="region of interest" description="Disordered" evidence="11">
    <location>
        <begin position="54"/>
        <end position="112"/>
    </location>
</feature>
<evidence type="ECO:0000256" key="10">
    <source>
        <dbReference type="ARBA" id="ARBA00034306"/>
    </source>
</evidence>
<evidence type="ECO:0000256" key="1">
    <source>
        <dbReference type="ARBA" id="ARBA00004419"/>
    </source>
</evidence>
<dbReference type="InterPro" id="IPR029431">
    <property type="entry name" value="TP53INP"/>
</dbReference>
<evidence type="ECO:0000256" key="9">
    <source>
        <dbReference type="ARBA" id="ARBA00023329"/>
    </source>
</evidence>
<reference evidence="12 13" key="1">
    <citation type="submission" date="2021-05" db="EMBL/GenBank/DDBJ databases">
        <authorList>
            <person name="Zahm M."/>
            <person name="Klopp C."/>
            <person name="Cabau C."/>
            <person name="Kuhl H."/>
            <person name="Suciu R."/>
            <person name="Ciorpac M."/>
            <person name="Holostenco D."/>
            <person name="Gessner J."/>
            <person name="Wuertz S."/>
            <person name="Hohne C."/>
            <person name="Stock M."/>
            <person name="Gislard M."/>
            <person name="Lluch J."/>
            <person name="Milhes M."/>
            <person name="Lampietro C."/>
            <person name="Lopez Roques C."/>
            <person name="Donnadieu C."/>
            <person name="Du K."/>
            <person name="Schartl M."/>
            <person name="Guiguen Y."/>
        </authorList>
    </citation>
    <scope>NUCLEOTIDE SEQUENCE [LARGE SCALE GENOMIC DNA]</scope>
    <source>
        <strain evidence="12">Hh-F2</strain>
        <tissue evidence="12">Blood</tissue>
    </source>
</reference>
<dbReference type="PANTHER" id="PTHR31671">
    <property type="entry name" value="DIABETES AND OBESITY REGULATED, ISOFORM G"/>
    <property type="match status" value="1"/>
</dbReference>
<organism evidence="12 13">
    <name type="scientific">Huso huso</name>
    <name type="common">Beluga</name>
    <name type="synonym">Acipenser huso</name>
    <dbReference type="NCBI Taxonomy" id="61971"/>
    <lineage>
        <taxon>Eukaryota</taxon>
        <taxon>Metazoa</taxon>
        <taxon>Chordata</taxon>
        <taxon>Craniata</taxon>
        <taxon>Vertebrata</taxon>
        <taxon>Euteleostomi</taxon>
        <taxon>Actinopterygii</taxon>
        <taxon>Chondrostei</taxon>
        <taxon>Acipenseriformes</taxon>
        <taxon>Acipenseridae</taxon>
        <taxon>Huso</taxon>
    </lineage>
</organism>
<evidence type="ECO:0000256" key="2">
    <source>
        <dbReference type="ARBA" id="ARBA00004514"/>
    </source>
</evidence>
<feature type="compositionally biased region" description="Low complexity" evidence="11">
    <location>
        <begin position="97"/>
        <end position="112"/>
    </location>
</feature>
<evidence type="ECO:0000256" key="7">
    <source>
        <dbReference type="ARBA" id="ARBA00023163"/>
    </source>
</evidence>
<evidence type="ECO:0000256" key="5">
    <source>
        <dbReference type="ARBA" id="ARBA00023015"/>
    </source>
</evidence>
<dbReference type="Pfam" id="PF14839">
    <property type="entry name" value="DOR"/>
    <property type="match status" value="1"/>
</dbReference>
<evidence type="ECO:0000256" key="4">
    <source>
        <dbReference type="ARBA" id="ARBA00023006"/>
    </source>
</evidence>
<evidence type="ECO:0000256" key="8">
    <source>
        <dbReference type="ARBA" id="ARBA00023242"/>
    </source>
</evidence>
<proteinExistence type="predicted"/>
<sequence>MFQRLTSLFFGEGEEVTNGCEGPKPSVADADEEGWLLVNLPARLGEGDWVELGQGGAKPEGHAFSSNNWAGTGVGGAGNSSSSSPDCCRTRTGRTGLAGHSPSPSSSPGLAGLSVGVVKLAGRAPCPRGSTPPSPGSQRDCSSRSEPCWMDESWFVTPPPCFTAEGSTPETSPMEDLLIEHPSMSVYVATGNQSITEDTGSSPLQEISQKVEPATPAGRGLSGRPARASAVQATVLDKICQVNRVQRSVARAERRQLSRNRVKRQNRLRENLPWSGGRAKGSFVQQPRQRQCNY</sequence>